<sequence length="212" mass="23794">WQRLEERWNDIQVGRQGSYSVERLESLAHYCKTTSRTRVILVCVCTPLPTLTFVLLLECLPLRPPSEGWAANWILWLRLGLMVFGITFVGISDLILFIPNFDFSSRKRLIVALGCAVGYVGSCLLGAANDIVGFPIPFIWQFGGLLLGIFLPIMGSTPFASNSSFRPYFEKYCKLLFGFMTLAGVFPLFKVLYDLVPVAYRGGALIVLPVWK</sequence>
<dbReference type="GeneID" id="20652203"/>
<reference evidence="2 3" key="1">
    <citation type="journal article" date="2006" name="Science">
        <title>Phytophthora genome sequences uncover evolutionary origins and mechanisms of pathogenesis.</title>
        <authorList>
            <person name="Tyler B.M."/>
            <person name="Tripathy S."/>
            <person name="Zhang X."/>
            <person name="Dehal P."/>
            <person name="Jiang R.H."/>
            <person name="Aerts A."/>
            <person name="Arredondo F.D."/>
            <person name="Baxter L."/>
            <person name="Bensasson D."/>
            <person name="Beynon J.L."/>
            <person name="Chapman J."/>
            <person name="Damasceno C.M."/>
            <person name="Dorrance A.E."/>
            <person name="Dou D."/>
            <person name="Dickerman A.W."/>
            <person name="Dubchak I.L."/>
            <person name="Garbelotto M."/>
            <person name="Gijzen M."/>
            <person name="Gordon S.G."/>
            <person name="Govers F."/>
            <person name="Grunwald N.J."/>
            <person name="Huang W."/>
            <person name="Ivors K.L."/>
            <person name="Jones R.W."/>
            <person name="Kamoun S."/>
            <person name="Krampis K."/>
            <person name="Lamour K.H."/>
            <person name="Lee M.K."/>
            <person name="McDonald W.H."/>
            <person name="Medina M."/>
            <person name="Meijer H.J."/>
            <person name="Nordberg E.K."/>
            <person name="Maclean D.J."/>
            <person name="Ospina-Giraldo M.D."/>
            <person name="Morris P.F."/>
            <person name="Phuntumart V."/>
            <person name="Putnam N.H."/>
            <person name="Rash S."/>
            <person name="Rose J.K."/>
            <person name="Sakihama Y."/>
            <person name="Salamov A.A."/>
            <person name="Savidor A."/>
            <person name="Scheuring C.F."/>
            <person name="Smith B.M."/>
            <person name="Sobral B.W."/>
            <person name="Terry A."/>
            <person name="Torto-Alalibo T.A."/>
            <person name="Win J."/>
            <person name="Xu Z."/>
            <person name="Zhang H."/>
            <person name="Grigoriev I.V."/>
            <person name="Rokhsar D.S."/>
            <person name="Boore J.L."/>
        </authorList>
    </citation>
    <scope>NUCLEOTIDE SEQUENCE [LARGE SCALE GENOMIC DNA]</scope>
    <source>
        <strain evidence="2 3">P6497</strain>
    </source>
</reference>
<proteinExistence type="predicted"/>
<name>G4ZGS1_PHYSP</name>
<keyword evidence="1" id="KW-1133">Transmembrane helix</keyword>
<protein>
    <submittedName>
        <fullName evidence="2">Uncharacterized protein</fullName>
    </submittedName>
</protein>
<accession>G4ZGS1</accession>
<feature type="transmembrane region" description="Helical" evidence="1">
    <location>
        <begin position="109"/>
        <end position="128"/>
    </location>
</feature>
<feature type="transmembrane region" description="Helical" evidence="1">
    <location>
        <begin position="175"/>
        <end position="193"/>
    </location>
</feature>
<dbReference type="KEGG" id="psoj:PHYSODRAFT_422405"/>
<dbReference type="RefSeq" id="XP_009526628.1">
    <property type="nucleotide sequence ID" value="XM_009528333.1"/>
</dbReference>
<feature type="transmembrane region" description="Helical" evidence="1">
    <location>
        <begin position="77"/>
        <end position="97"/>
    </location>
</feature>
<evidence type="ECO:0000256" key="1">
    <source>
        <dbReference type="SAM" id="Phobius"/>
    </source>
</evidence>
<evidence type="ECO:0000313" key="2">
    <source>
        <dbReference type="EMBL" id="EGZ17570.1"/>
    </source>
</evidence>
<dbReference type="AlphaFoldDB" id="G4ZGS1"/>
<keyword evidence="3" id="KW-1185">Reference proteome</keyword>
<gene>
    <name evidence="2" type="ORF">PHYSODRAFT_422405</name>
</gene>
<keyword evidence="1" id="KW-0812">Transmembrane</keyword>
<feature type="non-terminal residue" evidence="2">
    <location>
        <position position="1"/>
    </location>
</feature>
<feature type="transmembrane region" description="Helical" evidence="1">
    <location>
        <begin position="134"/>
        <end position="154"/>
    </location>
</feature>
<keyword evidence="1" id="KW-0472">Membrane</keyword>
<dbReference type="EMBL" id="JH159154">
    <property type="protein sequence ID" value="EGZ17570.1"/>
    <property type="molecule type" value="Genomic_DNA"/>
</dbReference>
<dbReference type="InParanoid" id="G4ZGS1"/>
<organism evidence="2 3">
    <name type="scientific">Phytophthora sojae (strain P6497)</name>
    <name type="common">Soybean stem and root rot agent</name>
    <name type="synonym">Phytophthora megasperma f. sp. glycines</name>
    <dbReference type="NCBI Taxonomy" id="1094619"/>
    <lineage>
        <taxon>Eukaryota</taxon>
        <taxon>Sar</taxon>
        <taxon>Stramenopiles</taxon>
        <taxon>Oomycota</taxon>
        <taxon>Peronosporomycetes</taxon>
        <taxon>Peronosporales</taxon>
        <taxon>Peronosporaceae</taxon>
        <taxon>Phytophthora</taxon>
    </lineage>
</organism>
<dbReference type="Proteomes" id="UP000002640">
    <property type="component" value="Unassembled WGS sequence"/>
</dbReference>
<evidence type="ECO:0000313" key="3">
    <source>
        <dbReference type="Proteomes" id="UP000002640"/>
    </source>
</evidence>
<feature type="non-terminal residue" evidence="2">
    <location>
        <position position="212"/>
    </location>
</feature>
<feature type="transmembrane region" description="Helical" evidence="1">
    <location>
        <begin position="39"/>
        <end position="57"/>
    </location>
</feature>